<comment type="similarity">
    <text evidence="2 7">Belongs to the NSE4 family.</text>
</comment>
<proteinExistence type="inferred from homology"/>
<dbReference type="PANTHER" id="PTHR16140:SF0">
    <property type="entry name" value="NON-STRUCTURAL MAINTENANCE OF CHROMOSOMES ELEMENT 4"/>
    <property type="match status" value="1"/>
</dbReference>
<dbReference type="EMBL" id="GEDC01001829">
    <property type="protein sequence ID" value="JAS35469.1"/>
    <property type="molecule type" value="Transcribed_RNA"/>
</dbReference>
<evidence type="ECO:0000256" key="1">
    <source>
        <dbReference type="ARBA" id="ARBA00004123"/>
    </source>
</evidence>
<dbReference type="GO" id="GO:0006281">
    <property type="term" value="P:DNA repair"/>
    <property type="evidence" value="ECO:0007669"/>
    <property type="project" value="UniProtKB-UniRule"/>
</dbReference>
<evidence type="ECO:0000313" key="9">
    <source>
        <dbReference type="EMBL" id="JAS35469.1"/>
    </source>
</evidence>
<dbReference type="AlphaFoldDB" id="A0A1B6EC09"/>
<organism evidence="9">
    <name type="scientific">Clastoptera arizonana</name>
    <name type="common">Arizona spittle bug</name>
    <dbReference type="NCBI Taxonomy" id="38151"/>
    <lineage>
        <taxon>Eukaryota</taxon>
        <taxon>Metazoa</taxon>
        <taxon>Ecdysozoa</taxon>
        <taxon>Arthropoda</taxon>
        <taxon>Hexapoda</taxon>
        <taxon>Insecta</taxon>
        <taxon>Pterygota</taxon>
        <taxon>Neoptera</taxon>
        <taxon>Paraneoptera</taxon>
        <taxon>Hemiptera</taxon>
        <taxon>Auchenorrhyncha</taxon>
        <taxon>Cercopoidea</taxon>
        <taxon>Clastopteridae</taxon>
        <taxon>Clastoptera</taxon>
    </lineage>
</organism>
<keyword evidence="5 7" id="KW-0234">DNA repair</keyword>
<name>A0A1B6EC09_9HEMI</name>
<keyword evidence="3 7" id="KW-0227">DNA damage</keyword>
<evidence type="ECO:0000256" key="4">
    <source>
        <dbReference type="ARBA" id="ARBA00023172"/>
    </source>
</evidence>
<feature type="domain" description="Non-structural maintenance of chromosome element 4 C-terminal" evidence="8">
    <location>
        <begin position="169"/>
        <end position="260"/>
    </location>
</feature>
<evidence type="ECO:0000256" key="5">
    <source>
        <dbReference type="ARBA" id="ARBA00023204"/>
    </source>
</evidence>
<evidence type="ECO:0000256" key="7">
    <source>
        <dbReference type="RuleBase" id="RU365071"/>
    </source>
</evidence>
<protein>
    <recommendedName>
        <fullName evidence="7">Non-structural maintenance of chromosomes element 4</fullName>
    </recommendedName>
</protein>
<dbReference type="InterPro" id="IPR027786">
    <property type="entry name" value="Nse4/EID"/>
</dbReference>
<sequence>MNEQSIEASLADYSQTMEESLRNTTDEAKPTEVLKDAVILSKATGNLNKDVKELPLSTSKITTLGQLAMAVKGKFFNAEFRKELQKYPILMLDRDYHFTSMIHAFPDKSAVVEEKVVKQRAKQTKDVLSQKIEAKKIEINENQIEEVRQTNIIYKALKNAYADNGNKLINFHEFVLNPDSYTLTRENIFYLAFLIRDNLAVLKRSADGNMWLEPILQTKDGRSIVPPKDEFTLMSTYCFHHDENFWEEMKKKIGRKEAMIPAFYPVD</sequence>
<dbReference type="GO" id="GO:0005634">
    <property type="term" value="C:nucleus"/>
    <property type="evidence" value="ECO:0007669"/>
    <property type="project" value="UniProtKB-SubCell"/>
</dbReference>
<comment type="subunit">
    <text evidence="7">Component of the SMC5-SMC6 complex.</text>
</comment>
<dbReference type="PANTHER" id="PTHR16140">
    <property type="entry name" value="NON-STRUCTURAL MAINTENANCE OF CHROMOSOMES ELEMENT 4"/>
    <property type="match status" value="1"/>
</dbReference>
<dbReference type="GO" id="GO:0006310">
    <property type="term" value="P:DNA recombination"/>
    <property type="evidence" value="ECO:0007669"/>
    <property type="project" value="UniProtKB-UniRule"/>
</dbReference>
<evidence type="ECO:0000256" key="3">
    <source>
        <dbReference type="ARBA" id="ARBA00022763"/>
    </source>
</evidence>
<accession>A0A1B6EC09</accession>
<dbReference type="Pfam" id="PF08743">
    <property type="entry name" value="Nse4_C"/>
    <property type="match status" value="1"/>
</dbReference>
<keyword evidence="4 7" id="KW-0233">DNA recombination</keyword>
<evidence type="ECO:0000259" key="8">
    <source>
        <dbReference type="Pfam" id="PF08743"/>
    </source>
</evidence>
<comment type="function">
    <text evidence="7">Component of the SMC5-SMC6 complex, that promotes sister chromatid alignment after DNA damage and facilitates double-stranded DNA breaks (DSBs) repair via homologous recombination between sister chromatids.</text>
</comment>
<evidence type="ECO:0000256" key="2">
    <source>
        <dbReference type="ARBA" id="ARBA00008997"/>
    </source>
</evidence>
<comment type="subcellular location">
    <subcellularLocation>
        <location evidence="1 7">Nucleus</location>
    </subcellularLocation>
</comment>
<dbReference type="InterPro" id="IPR014854">
    <property type="entry name" value="Nse4_C"/>
</dbReference>
<evidence type="ECO:0000256" key="6">
    <source>
        <dbReference type="ARBA" id="ARBA00023242"/>
    </source>
</evidence>
<reference evidence="9" key="1">
    <citation type="submission" date="2015-12" db="EMBL/GenBank/DDBJ databases">
        <title>De novo transcriptome assembly of four potential Pierce s Disease insect vectors from Arizona vineyards.</title>
        <authorList>
            <person name="Tassone E.E."/>
        </authorList>
    </citation>
    <scope>NUCLEOTIDE SEQUENCE</scope>
</reference>
<gene>
    <name evidence="9" type="ORF">g.10245</name>
</gene>
<dbReference type="GO" id="GO:0030915">
    <property type="term" value="C:Smc5-Smc6 complex"/>
    <property type="evidence" value="ECO:0007669"/>
    <property type="project" value="UniProtKB-UniRule"/>
</dbReference>
<keyword evidence="6 7" id="KW-0539">Nucleus</keyword>